<keyword evidence="3 6" id="KW-0812">Transmembrane</keyword>
<feature type="transmembrane region" description="Helical" evidence="6">
    <location>
        <begin position="193"/>
        <end position="213"/>
    </location>
</feature>
<protein>
    <recommendedName>
        <fullName evidence="6">GDT1 family protein</fullName>
    </recommendedName>
</protein>
<evidence type="ECO:0000256" key="5">
    <source>
        <dbReference type="ARBA" id="ARBA00023136"/>
    </source>
</evidence>
<dbReference type="Pfam" id="PF01169">
    <property type="entry name" value="GDT1"/>
    <property type="match status" value="2"/>
</dbReference>
<feature type="transmembrane region" description="Helical" evidence="6">
    <location>
        <begin position="123"/>
        <end position="140"/>
    </location>
</feature>
<evidence type="ECO:0000256" key="1">
    <source>
        <dbReference type="ARBA" id="ARBA00004141"/>
    </source>
</evidence>
<dbReference type="PANTHER" id="PTHR12608">
    <property type="entry name" value="TRANSMEMBRANE PROTEIN HTP-1 RELATED"/>
    <property type="match status" value="1"/>
</dbReference>
<sequence length="215" mass="22436">MTAATGPGGSWVVARTHHGPRIHHNVNQAFLVSTGAVALAEIGDKTQLLSLVLAARYRKPVPIILGVLVATLVNHSGAGALGTWLGAFVTPGVMRWALAASFVAMGLWILVPDKLEEGEANVNRSQLGVFGATVVTFFLAEMGDKTQIATVALAARFHDFFGVVAGTTLGMMIANVPAILLGDRFAHKLPTKLVHAIAAVLFVVLGVLAILGVGF</sequence>
<dbReference type="InterPro" id="IPR001727">
    <property type="entry name" value="GDT1-like"/>
</dbReference>
<gene>
    <name evidence="7" type="primary">mneA</name>
    <name evidence="7" type="ORF">LMG27952_01775</name>
</gene>
<evidence type="ECO:0000313" key="8">
    <source>
        <dbReference type="Proteomes" id="UP000656319"/>
    </source>
</evidence>
<feature type="transmembrane region" description="Helical" evidence="6">
    <location>
        <begin position="93"/>
        <end position="111"/>
    </location>
</feature>
<dbReference type="PANTHER" id="PTHR12608:SF1">
    <property type="entry name" value="TRANSMEMBRANE PROTEIN 165"/>
    <property type="match status" value="1"/>
</dbReference>
<evidence type="ECO:0000256" key="2">
    <source>
        <dbReference type="ARBA" id="ARBA00009190"/>
    </source>
</evidence>
<keyword evidence="8" id="KW-1185">Reference proteome</keyword>
<reference evidence="7 8" key="1">
    <citation type="submission" date="2020-10" db="EMBL/GenBank/DDBJ databases">
        <authorList>
            <person name="Peeters C."/>
        </authorList>
    </citation>
    <scope>NUCLEOTIDE SEQUENCE [LARGE SCALE GENOMIC DNA]</scope>
    <source>
        <strain evidence="7 8">LMG 27952</strain>
    </source>
</reference>
<accession>A0ABN7HP00</accession>
<keyword evidence="4 6" id="KW-1133">Transmembrane helix</keyword>
<feature type="transmembrane region" description="Helical" evidence="6">
    <location>
        <begin position="160"/>
        <end position="181"/>
    </location>
</feature>
<evidence type="ECO:0000313" key="7">
    <source>
        <dbReference type="EMBL" id="CAD6524761.1"/>
    </source>
</evidence>
<organism evidence="7 8">
    <name type="scientific">Paraburkholderia hiiakae</name>
    <dbReference type="NCBI Taxonomy" id="1081782"/>
    <lineage>
        <taxon>Bacteria</taxon>
        <taxon>Pseudomonadati</taxon>
        <taxon>Pseudomonadota</taxon>
        <taxon>Betaproteobacteria</taxon>
        <taxon>Burkholderiales</taxon>
        <taxon>Burkholderiaceae</taxon>
        <taxon>Paraburkholderia</taxon>
    </lineage>
</organism>
<proteinExistence type="inferred from homology"/>
<comment type="similarity">
    <text evidence="2 6">Belongs to the GDT1 family.</text>
</comment>
<evidence type="ECO:0000256" key="4">
    <source>
        <dbReference type="ARBA" id="ARBA00022989"/>
    </source>
</evidence>
<comment type="caution">
    <text evidence="7">The sequence shown here is derived from an EMBL/GenBank/DDBJ whole genome shotgun (WGS) entry which is preliminary data.</text>
</comment>
<dbReference type="EMBL" id="CAJHCQ010000003">
    <property type="protein sequence ID" value="CAD6524761.1"/>
    <property type="molecule type" value="Genomic_DNA"/>
</dbReference>
<name>A0ABN7HP00_9BURK</name>
<keyword evidence="5 6" id="KW-0472">Membrane</keyword>
<dbReference type="Proteomes" id="UP000656319">
    <property type="component" value="Unassembled WGS sequence"/>
</dbReference>
<evidence type="ECO:0000256" key="6">
    <source>
        <dbReference type="RuleBase" id="RU365102"/>
    </source>
</evidence>
<comment type="subcellular location">
    <subcellularLocation>
        <location evidence="1 6">Membrane</location>
        <topology evidence="1 6">Multi-pass membrane protein</topology>
    </subcellularLocation>
</comment>
<feature type="transmembrane region" description="Helical" evidence="6">
    <location>
        <begin position="63"/>
        <end position="87"/>
    </location>
</feature>
<evidence type="ECO:0000256" key="3">
    <source>
        <dbReference type="ARBA" id="ARBA00022692"/>
    </source>
</evidence>